<dbReference type="OrthoDB" id="9797795at2"/>
<dbReference type="InterPro" id="IPR002201">
    <property type="entry name" value="Glyco_trans_9"/>
</dbReference>
<evidence type="ECO:0000313" key="3">
    <source>
        <dbReference type="EMBL" id="BBH54444.1"/>
    </source>
</evidence>
<dbReference type="Proteomes" id="UP000291236">
    <property type="component" value="Chromosome"/>
</dbReference>
<evidence type="ECO:0000256" key="2">
    <source>
        <dbReference type="ARBA" id="ARBA00022679"/>
    </source>
</evidence>
<dbReference type="Gene3D" id="3.40.50.2000">
    <property type="entry name" value="Glycogen Phosphorylase B"/>
    <property type="match status" value="2"/>
</dbReference>
<accession>A0A4P2VQ97</accession>
<dbReference type="AlphaFoldDB" id="A0A4P2VQ97"/>
<keyword evidence="4" id="KW-1185">Reference proteome</keyword>
<sequence length="341" mass="39086">MKDDSSNRILISRTDNIGDVILTLPMAGIIKSQIPNTKILFLGKKYTKPIIDCCEYIDEFYDWDEVKKNNELIECDTIIHVFPNKEIAKYFSKLKVSNRVGTNRRLYHWIYCNKKVNLSRKNSLLHESQLNIKLLSPLNFKSEYNLEEIISFYGFNRTQGLDNEYSKWIKKDKFNLILHPKSKGSAREWPPEKFVELANTLDKNIYNIFISGTNTEKEFIEKQIVKYAPHVKNIAGTLNLSQFISFIKECDGLIAASTGPLHIAAALGIHALGLYPPIKTMIPERWGPLGEKAEFLLATTENKNNLCMKNCNILKICSCIKKLEAHSVLNLILKWGKKSPS</sequence>
<dbReference type="GO" id="GO:0005829">
    <property type="term" value="C:cytosol"/>
    <property type="evidence" value="ECO:0007669"/>
    <property type="project" value="TreeGrafter"/>
</dbReference>
<dbReference type="GO" id="GO:0009244">
    <property type="term" value="P:lipopolysaccharide core region biosynthetic process"/>
    <property type="evidence" value="ECO:0007669"/>
    <property type="project" value="TreeGrafter"/>
</dbReference>
<organism evidence="3 4">
    <name type="scientific">Fluviispira sanaruensis</name>
    <dbReference type="NCBI Taxonomy" id="2493639"/>
    <lineage>
        <taxon>Bacteria</taxon>
        <taxon>Pseudomonadati</taxon>
        <taxon>Bdellovibrionota</taxon>
        <taxon>Oligoflexia</taxon>
        <taxon>Silvanigrellales</taxon>
        <taxon>Silvanigrellaceae</taxon>
        <taxon>Fluviispira</taxon>
    </lineage>
</organism>
<protein>
    <submittedName>
        <fullName evidence="3">Lipopolysaccharide heptosyltransferase family protein</fullName>
    </submittedName>
</protein>
<dbReference type="Pfam" id="PF01075">
    <property type="entry name" value="Glyco_transf_9"/>
    <property type="match status" value="1"/>
</dbReference>
<dbReference type="RefSeq" id="WP_130612190.1">
    <property type="nucleotide sequence ID" value="NZ_AP019368.1"/>
</dbReference>
<dbReference type="GO" id="GO:0008713">
    <property type="term" value="F:ADP-heptose-lipopolysaccharide heptosyltransferase activity"/>
    <property type="evidence" value="ECO:0007669"/>
    <property type="project" value="TreeGrafter"/>
</dbReference>
<dbReference type="PANTHER" id="PTHR30160">
    <property type="entry name" value="TETRAACYLDISACCHARIDE 4'-KINASE-RELATED"/>
    <property type="match status" value="1"/>
</dbReference>
<evidence type="ECO:0000256" key="1">
    <source>
        <dbReference type="ARBA" id="ARBA00022676"/>
    </source>
</evidence>
<evidence type="ECO:0000313" key="4">
    <source>
        <dbReference type="Proteomes" id="UP000291236"/>
    </source>
</evidence>
<dbReference type="KEGG" id="sbf:JCM31447_29150"/>
<dbReference type="CDD" id="cd03789">
    <property type="entry name" value="GT9_LPS_heptosyltransferase"/>
    <property type="match status" value="1"/>
</dbReference>
<dbReference type="EMBL" id="AP019368">
    <property type="protein sequence ID" value="BBH54444.1"/>
    <property type="molecule type" value="Genomic_DNA"/>
</dbReference>
<proteinExistence type="predicted"/>
<dbReference type="PANTHER" id="PTHR30160:SF15">
    <property type="entry name" value="GLYCOSYLTRANSFERASE HI_0523-RELATED"/>
    <property type="match status" value="1"/>
</dbReference>
<keyword evidence="1" id="KW-0328">Glycosyltransferase</keyword>
<dbReference type="InterPro" id="IPR051199">
    <property type="entry name" value="LPS_LOS_Heptosyltrfase"/>
</dbReference>
<reference evidence="3 4" key="1">
    <citation type="submission" date="2018-12" db="EMBL/GenBank/DDBJ databases">
        <title>Rubrispira sanarue gen. nov., sp., nov., a member of the order Silvanigrellales, isolated from a brackish lake in Hamamatsu Japan.</title>
        <authorList>
            <person name="Maejima Y."/>
            <person name="Iino T."/>
            <person name="Muraguchi Y."/>
            <person name="Fukuda K."/>
            <person name="Nojiri H."/>
            <person name="Ohkuma M."/>
            <person name="Moriuchi R."/>
            <person name="Dohra H."/>
            <person name="Kimbara K."/>
            <person name="Shintani M."/>
        </authorList>
    </citation>
    <scope>NUCLEOTIDE SEQUENCE [LARGE SCALE GENOMIC DNA]</scope>
    <source>
        <strain evidence="3 4">RF1110005</strain>
    </source>
</reference>
<name>A0A4P2VQ97_FLUSA</name>
<gene>
    <name evidence="3" type="ORF">JCM31447_29150</name>
</gene>
<dbReference type="SUPFAM" id="SSF53756">
    <property type="entry name" value="UDP-Glycosyltransferase/glycogen phosphorylase"/>
    <property type="match status" value="1"/>
</dbReference>
<keyword evidence="2 3" id="KW-0808">Transferase</keyword>